<dbReference type="GO" id="GO:0007144">
    <property type="term" value="P:female meiosis I"/>
    <property type="evidence" value="ECO:0007669"/>
    <property type="project" value="TreeGrafter"/>
</dbReference>
<dbReference type="PANTHER" id="PTHR33861">
    <property type="entry name" value="PROTEIN CBG18333"/>
    <property type="match status" value="1"/>
</dbReference>
<dbReference type="EMBL" id="JANPWB010000010">
    <property type="protein sequence ID" value="KAJ1136459.1"/>
    <property type="molecule type" value="Genomic_DNA"/>
</dbReference>
<evidence type="ECO:0000313" key="2">
    <source>
        <dbReference type="Proteomes" id="UP001066276"/>
    </source>
</evidence>
<gene>
    <name evidence="1" type="ORF">NDU88_002876</name>
</gene>
<dbReference type="GO" id="GO:0005737">
    <property type="term" value="C:cytoplasm"/>
    <property type="evidence" value="ECO:0007669"/>
    <property type="project" value="TreeGrafter"/>
</dbReference>
<proteinExistence type="predicted"/>
<dbReference type="GO" id="GO:0007141">
    <property type="term" value="P:male meiosis I"/>
    <property type="evidence" value="ECO:0007669"/>
    <property type="project" value="TreeGrafter"/>
</dbReference>
<dbReference type="GO" id="GO:0005634">
    <property type="term" value="C:nucleus"/>
    <property type="evidence" value="ECO:0007669"/>
    <property type="project" value="TreeGrafter"/>
</dbReference>
<dbReference type="Proteomes" id="UP001066276">
    <property type="component" value="Chromosome 6"/>
</dbReference>
<accession>A0AAV7QB56</accession>
<organism evidence="1 2">
    <name type="scientific">Pleurodeles waltl</name>
    <name type="common">Iberian ribbed newt</name>
    <dbReference type="NCBI Taxonomy" id="8319"/>
    <lineage>
        <taxon>Eukaryota</taxon>
        <taxon>Metazoa</taxon>
        <taxon>Chordata</taxon>
        <taxon>Craniata</taxon>
        <taxon>Vertebrata</taxon>
        <taxon>Euteleostomi</taxon>
        <taxon>Amphibia</taxon>
        <taxon>Batrachia</taxon>
        <taxon>Caudata</taxon>
        <taxon>Salamandroidea</taxon>
        <taxon>Salamandridae</taxon>
        <taxon>Pleurodelinae</taxon>
        <taxon>Pleurodeles</taxon>
    </lineage>
</organism>
<keyword evidence="2" id="KW-1185">Reference proteome</keyword>
<comment type="caution">
    <text evidence="1">The sequence shown here is derived from an EMBL/GenBank/DDBJ whole genome shotgun (WGS) entry which is preliminary data.</text>
</comment>
<reference evidence="1" key="1">
    <citation type="journal article" date="2022" name="bioRxiv">
        <title>Sequencing and chromosome-scale assembly of the giantPleurodeles waltlgenome.</title>
        <authorList>
            <person name="Brown T."/>
            <person name="Elewa A."/>
            <person name="Iarovenko S."/>
            <person name="Subramanian E."/>
            <person name="Araus A.J."/>
            <person name="Petzold A."/>
            <person name="Susuki M."/>
            <person name="Suzuki K.-i.T."/>
            <person name="Hayashi T."/>
            <person name="Toyoda A."/>
            <person name="Oliveira C."/>
            <person name="Osipova E."/>
            <person name="Leigh N.D."/>
            <person name="Simon A."/>
            <person name="Yun M.H."/>
        </authorList>
    </citation>
    <scope>NUCLEOTIDE SEQUENCE</scope>
    <source>
        <strain evidence="1">20211129_DDA</strain>
        <tissue evidence="1">Liver</tissue>
    </source>
</reference>
<dbReference type="AlphaFoldDB" id="A0AAV7QB56"/>
<name>A0AAV7QB56_PLEWA</name>
<dbReference type="PANTHER" id="PTHR33861:SF3">
    <property type="entry name" value="MEIOSIS-SPECIFIC COILED-COIL DOMAIN-CONTAINING PROTEIN MEIOC"/>
    <property type="match status" value="1"/>
</dbReference>
<dbReference type="GO" id="GO:0048255">
    <property type="term" value="P:mRNA stabilization"/>
    <property type="evidence" value="ECO:0007669"/>
    <property type="project" value="TreeGrafter"/>
</dbReference>
<protein>
    <submittedName>
        <fullName evidence="1">Uncharacterized protein</fullName>
    </submittedName>
</protein>
<sequence length="141" mass="15801">MENKNTYRGSNRYWNNGDANGRLADVFSNAINAGSNSFYSNHKAQNDEIADNCQTYASSLSAASEYSTESSLFYAPWSTYIDDIKQPGNSQIAMKNRIQSERSEYGSETDLYGLVSNILEEPDKSQTFFADGSVVFLLKVW</sequence>
<evidence type="ECO:0000313" key="1">
    <source>
        <dbReference type="EMBL" id="KAJ1136459.1"/>
    </source>
</evidence>
<dbReference type="InterPro" id="IPR027963">
    <property type="entry name" value="MEIOC"/>
</dbReference>